<evidence type="ECO:0000313" key="3">
    <source>
        <dbReference type="EMBL" id="GEN70739.1"/>
    </source>
</evidence>
<dbReference type="Pfam" id="PF13568">
    <property type="entry name" value="OMP_b-brl_2"/>
    <property type="match status" value="1"/>
</dbReference>
<sequence>MRKLFLGLAVTAGSLVFAQEKTETISKSPITFGVKGGMNISSHTDGNEDIYYWSNYERKSKIGFNAGAFVNIPVSGKFSVQPEILYNGLGSKIESTINFDIPDARMNNKETLSLSYLSVPLMLQYNLLPELYVEAGPEFGFLLGGRSKGDLTQTSNQDGASSTQSYSDKIVMDLFNKFNFGIGIGAGYYFTQNLAVTARFTAGVTDIYKYNSYDAVRNNALQVGLAYKFK</sequence>
<dbReference type="EMBL" id="BJYI01000003">
    <property type="protein sequence ID" value="GEN70739.1"/>
    <property type="molecule type" value="Genomic_DNA"/>
</dbReference>
<accession>A0A511Y6C9</accession>
<evidence type="ECO:0000259" key="2">
    <source>
        <dbReference type="Pfam" id="PF13568"/>
    </source>
</evidence>
<keyword evidence="1" id="KW-0732">Signal</keyword>
<feature type="signal peptide" evidence="1">
    <location>
        <begin position="1"/>
        <end position="18"/>
    </location>
</feature>
<dbReference type="SUPFAM" id="SSF56925">
    <property type="entry name" value="OMPA-like"/>
    <property type="match status" value="1"/>
</dbReference>
<dbReference type="OrthoDB" id="947434at2"/>
<proteinExistence type="predicted"/>
<dbReference type="Proteomes" id="UP000321150">
    <property type="component" value="Unassembled WGS sequence"/>
</dbReference>
<dbReference type="RefSeq" id="WP_111953609.1">
    <property type="nucleotide sequence ID" value="NZ_BJYI01000003.1"/>
</dbReference>
<dbReference type="AlphaFoldDB" id="A0A511Y6C9"/>
<evidence type="ECO:0000313" key="4">
    <source>
        <dbReference type="Proteomes" id="UP000321150"/>
    </source>
</evidence>
<name>A0A511Y6C9_9FLAO</name>
<dbReference type="InterPro" id="IPR011250">
    <property type="entry name" value="OMP/PagP_B-barrel"/>
</dbReference>
<evidence type="ECO:0000256" key="1">
    <source>
        <dbReference type="SAM" id="SignalP"/>
    </source>
</evidence>
<comment type="caution">
    <text evidence="3">The sequence shown here is derived from an EMBL/GenBank/DDBJ whole genome shotgun (WGS) entry which is preliminary data.</text>
</comment>
<organism evidence="3 4">
    <name type="scientific">Chryseobacterium lathyri</name>
    <dbReference type="NCBI Taxonomy" id="395933"/>
    <lineage>
        <taxon>Bacteria</taxon>
        <taxon>Pseudomonadati</taxon>
        <taxon>Bacteroidota</taxon>
        <taxon>Flavobacteriia</taxon>
        <taxon>Flavobacteriales</taxon>
        <taxon>Weeksellaceae</taxon>
        <taxon>Chryseobacterium group</taxon>
        <taxon>Chryseobacterium</taxon>
    </lineage>
</organism>
<gene>
    <name evidence="3" type="ORF">CLA01_08110</name>
</gene>
<feature type="domain" description="Outer membrane protein beta-barrel" evidence="2">
    <location>
        <begin position="17"/>
        <end position="208"/>
    </location>
</feature>
<dbReference type="InterPro" id="IPR025665">
    <property type="entry name" value="Beta-barrel_OMP_2"/>
</dbReference>
<protein>
    <recommendedName>
        <fullName evidence="2">Outer membrane protein beta-barrel domain-containing protein</fullName>
    </recommendedName>
</protein>
<reference evidence="3 4" key="1">
    <citation type="submission" date="2019-07" db="EMBL/GenBank/DDBJ databases">
        <title>Whole genome shotgun sequence of Chryseobacterium lathyri NBRC 105250.</title>
        <authorList>
            <person name="Hosoyama A."/>
            <person name="Uohara A."/>
            <person name="Ohji S."/>
            <person name="Ichikawa N."/>
        </authorList>
    </citation>
    <scope>NUCLEOTIDE SEQUENCE [LARGE SCALE GENOMIC DNA]</scope>
    <source>
        <strain evidence="3 4">NBRC 105250</strain>
    </source>
</reference>
<feature type="chain" id="PRO_5021863459" description="Outer membrane protein beta-barrel domain-containing protein" evidence="1">
    <location>
        <begin position="19"/>
        <end position="230"/>
    </location>
</feature>